<keyword evidence="10" id="KW-0282">Flagellum</keyword>
<dbReference type="Proteomes" id="UP001197378">
    <property type="component" value="Unassembled WGS sequence"/>
</dbReference>
<keyword evidence="11" id="KW-1185">Reference proteome</keyword>
<dbReference type="InterPro" id="IPR012836">
    <property type="entry name" value="FlgF"/>
</dbReference>
<evidence type="ECO:0000256" key="5">
    <source>
        <dbReference type="ARBA" id="ARBA00040228"/>
    </source>
</evidence>
<dbReference type="InterPro" id="IPR020013">
    <property type="entry name" value="Flagellar_FlgE/F/G"/>
</dbReference>
<keyword evidence="3 6" id="KW-0975">Bacterial flagellum</keyword>
<feature type="domain" description="Flagellar basal body rod protein N-terminal" evidence="7">
    <location>
        <begin position="4"/>
        <end position="34"/>
    </location>
</feature>
<evidence type="ECO:0000256" key="4">
    <source>
        <dbReference type="ARBA" id="ARBA00038560"/>
    </source>
</evidence>
<dbReference type="SUPFAM" id="SSF117143">
    <property type="entry name" value="Flagellar hook protein flgE"/>
    <property type="match status" value="1"/>
</dbReference>
<reference evidence="10" key="1">
    <citation type="journal article" date="2021" name="ISME J.">
        <title>Genomic evolution of the class Acidithiobacillia: deep-branching Proteobacteria living in extreme acidic conditions.</title>
        <authorList>
            <person name="Moya-Beltran A."/>
            <person name="Beard S."/>
            <person name="Rojas-Villalobos C."/>
            <person name="Issotta F."/>
            <person name="Gallardo Y."/>
            <person name="Ulloa R."/>
            <person name="Giaveno A."/>
            <person name="Degli Esposti M."/>
            <person name="Johnson D.B."/>
            <person name="Quatrini R."/>
        </authorList>
    </citation>
    <scope>NUCLEOTIDE SEQUENCE</scope>
    <source>
        <strain evidence="10">VAN18-1</strain>
    </source>
</reference>
<dbReference type="InterPro" id="IPR019776">
    <property type="entry name" value="Flagellar_basal_body_rod_CS"/>
</dbReference>
<organism evidence="10 11">
    <name type="scientific">Igneacidithiobacillus copahuensis</name>
    <dbReference type="NCBI Taxonomy" id="2724909"/>
    <lineage>
        <taxon>Bacteria</taxon>
        <taxon>Pseudomonadati</taxon>
        <taxon>Pseudomonadota</taxon>
        <taxon>Acidithiobacillia</taxon>
        <taxon>Acidithiobacillales</taxon>
        <taxon>Acidithiobacillaceae</taxon>
        <taxon>Igneacidithiobacillus</taxon>
    </lineage>
</organism>
<evidence type="ECO:0000256" key="3">
    <source>
        <dbReference type="ARBA" id="ARBA00023143"/>
    </source>
</evidence>
<name>A0AAE2YNE1_9PROT</name>
<dbReference type="GO" id="GO:0030694">
    <property type="term" value="C:bacterial-type flagellum basal body, rod"/>
    <property type="evidence" value="ECO:0007669"/>
    <property type="project" value="UniProtKB-UniRule"/>
</dbReference>
<evidence type="ECO:0000256" key="1">
    <source>
        <dbReference type="ARBA" id="ARBA00004117"/>
    </source>
</evidence>
<dbReference type="PANTHER" id="PTHR30435:SF18">
    <property type="entry name" value="FLAGELLAR BASAL-BODY ROD PROTEIN FLGF"/>
    <property type="match status" value="1"/>
</dbReference>
<comment type="subunit">
    <text evidence="4 6">The basal body constitutes a major portion of the flagellar organelle and consists of five rings (E,L,P,S, and M) mounted on a central rod. The rod consists of about 26 subunits of FlgG in the distal portion, and FlgB, FlgC and FlgF are thought to build up the proximal portion of the rod with about 6 subunits each.</text>
</comment>
<dbReference type="EMBL" id="JAAXYO010000039">
    <property type="protein sequence ID" value="MBU2787409.1"/>
    <property type="molecule type" value="Genomic_DNA"/>
</dbReference>
<gene>
    <name evidence="10" type="primary">flgF</name>
    <name evidence="10" type="ORF">HFQ13_04145</name>
</gene>
<dbReference type="NCBIfam" id="NF009280">
    <property type="entry name" value="PRK12640.1"/>
    <property type="match status" value="1"/>
</dbReference>
<protein>
    <recommendedName>
        <fullName evidence="5 6">Flagellar basal-body rod protein FlgF</fullName>
    </recommendedName>
</protein>
<evidence type="ECO:0000313" key="11">
    <source>
        <dbReference type="Proteomes" id="UP001197378"/>
    </source>
</evidence>
<keyword evidence="10" id="KW-0969">Cilium</keyword>
<dbReference type="Pfam" id="PF22692">
    <property type="entry name" value="LlgE_F_G_D1"/>
    <property type="match status" value="1"/>
</dbReference>
<evidence type="ECO:0000313" key="10">
    <source>
        <dbReference type="EMBL" id="MBU2787409.1"/>
    </source>
</evidence>
<accession>A0AAE2YNE1</accession>
<sequence length="248" mass="26070">MDTLYIAMTGAKTLLQRQDVVANNLANANTSGFRAEIAESRALPVYGSGAGLPTRVYTATTDDSWDFQSGPIVHTGRPLDVAINGQGWIAVQGADGKEAYTRDGNLQVNGQGILETATGHPVLGVNGTPISLPPMTGLTIGSNGTISGVPQGNQPNGLLVINQIKLVNPPEKDLRKGADGLFRASDGKAASEDPGVALEGGALEGSNVNPIHSMIQMLQDSRQFEMQTKLIQTIDQDRNTANQILVLS</sequence>
<dbReference type="NCBIfam" id="TIGR02490">
    <property type="entry name" value="flgF"/>
    <property type="match status" value="1"/>
</dbReference>
<dbReference type="InterPro" id="IPR053967">
    <property type="entry name" value="LlgE_F_G-like_D1"/>
</dbReference>
<comment type="caution">
    <text evidence="10">The sequence shown here is derived from an EMBL/GenBank/DDBJ whole genome shotgun (WGS) entry which is preliminary data.</text>
</comment>
<feature type="domain" description="Flagellar basal-body/hook protein C-terminal" evidence="8">
    <location>
        <begin position="200"/>
        <end position="244"/>
    </location>
</feature>
<dbReference type="Pfam" id="PF00460">
    <property type="entry name" value="Flg_bb_rod"/>
    <property type="match status" value="1"/>
</dbReference>
<feature type="domain" description="Flagellar hook protein FlgE/F/G-like D1" evidence="9">
    <location>
        <begin position="82"/>
        <end position="147"/>
    </location>
</feature>
<evidence type="ECO:0000259" key="8">
    <source>
        <dbReference type="Pfam" id="PF06429"/>
    </source>
</evidence>
<keyword evidence="10" id="KW-0966">Cell projection</keyword>
<evidence type="ECO:0000259" key="7">
    <source>
        <dbReference type="Pfam" id="PF00460"/>
    </source>
</evidence>
<dbReference type="RefSeq" id="WP_215871976.1">
    <property type="nucleotide sequence ID" value="NZ_JAAXYO010000039.1"/>
</dbReference>
<evidence type="ECO:0000256" key="6">
    <source>
        <dbReference type="RuleBase" id="RU362116"/>
    </source>
</evidence>
<dbReference type="InterPro" id="IPR001444">
    <property type="entry name" value="Flag_bb_rod_N"/>
</dbReference>
<dbReference type="PROSITE" id="PS00588">
    <property type="entry name" value="FLAGELLA_BB_ROD"/>
    <property type="match status" value="1"/>
</dbReference>
<dbReference type="PANTHER" id="PTHR30435">
    <property type="entry name" value="FLAGELLAR PROTEIN"/>
    <property type="match status" value="1"/>
</dbReference>
<dbReference type="NCBIfam" id="TIGR03506">
    <property type="entry name" value="FlgEFG_subfam"/>
    <property type="match status" value="1"/>
</dbReference>
<dbReference type="InterPro" id="IPR037925">
    <property type="entry name" value="FlgE/F/G-like"/>
</dbReference>
<dbReference type="Pfam" id="PF06429">
    <property type="entry name" value="Flg_bbr_C"/>
    <property type="match status" value="1"/>
</dbReference>
<evidence type="ECO:0000256" key="2">
    <source>
        <dbReference type="ARBA" id="ARBA00009677"/>
    </source>
</evidence>
<comment type="subcellular location">
    <subcellularLocation>
        <location evidence="1 6">Bacterial flagellum basal body</location>
    </subcellularLocation>
</comment>
<proteinExistence type="inferred from homology"/>
<dbReference type="InterPro" id="IPR010930">
    <property type="entry name" value="Flg_bb/hook_C_dom"/>
</dbReference>
<comment type="similarity">
    <text evidence="2 6">Belongs to the flagella basal body rod proteins family.</text>
</comment>
<evidence type="ECO:0000259" key="9">
    <source>
        <dbReference type="Pfam" id="PF22692"/>
    </source>
</evidence>
<dbReference type="AlphaFoldDB" id="A0AAE2YNE1"/>
<dbReference type="GO" id="GO:0071978">
    <property type="term" value="P:bacterial-type flagellum-dependent swarming motility"/>
    <property type="evidence" value="ECO:0007669"/>
    <property type="project" value="TreeGrafter"/>
</dbReference>